<dbReference type="AlphaFoldDB" id="A0A2A2TK25"/>
<evidence type="ECO:0000259" key="1">
    <source>
        <dbReference type="Pfam" id="PF01850"/>
    </source>
</evidence>
<comment type="caution">
    <text evidence="2">The sequence shown here is derived from an EMBL/GenBank/DDBJ whole genome shotgun (WGS) entry which is preliminary data.</text>
</comment>
<organism evidence="2 3">
    <name type="scientific">Brunnivagina elsteri CCALA 953</name>
    <dbReference type="NCBI Taxonomy" id="987040"/>
    <lineage>
        <taxon>Bacteria</taxon>
        <taxon>Bacillati</taxon>
        <taxon>Cyanobacteriota</taxon>
        <taxon>Cyanophyceae</taxon>
        <taxon>Nostocales</taxon>
        <taxon>Calotrichaceae</taxon>
        <taxon>Brunnivagina</taxon>
    </lineage>
</organism>
<dbReference type="RefSeq" id="WP_095721980.1">
    <property type="nucleotide sequence ID" value="NZ_NTFS01000114.1"/>
</dbReference>
<dbReference type="CDD" id="cd18682">
    <property type="entry name" value="PIN_VapC-like"/>
    <property type="match status" value="1"/>
</dbReference>
<gene>
    <name evidence="2" type="ORF">CK510_12300</name>
</gene>
<protein>
    <submittedName>
        <fullName evidence="2">VapC toxin family PIN domain ribonuclease</fullName>
    </submittedName>
</protein>
<accession>A0A2A2TK25</accession>
<dbReference type="Proteomes" id="UP000218238">
    <property type="component" value="Unassembled WGS sequence"/>
</dbReference>
<proteinExistence type="predicted"/>
<sequence length="127" mass="13492">MSNYVLDASAILALLNNESGSEMVVNVLTETVISSVNLSEVIAKLADSGMSEVEVREVISALGLEVVPFDTAMAYHAGMLRPLTRSVGLSFGDRACLSLGKSLGLPILTTDRVWADLNLGVNVQVIR</sequence>
<dbReference type="InterPro" id="IPR002716">
    <property type="entry name" value="PIN_dom"/>
</dbReference>
<dbReference type="Gene3D" id="3.40.50.1010">
    <property type="entry name" value="5'-nuclease"/>
    <property type="match status" value="1"/>
</dbReference>
<keyword evidence="3" id="KW-1185">Reference proteome</keyword>
<dbReference type="InterPro" id="IPR029060">
    <property type="entry name" value="PIN-like_dom_sf"/>
</dbReference>
<name>A0A2A2TK25_9CYAN</name>
<reference evidence="2 3" key="1">
    <citation type="submission" date="2017-08" db="EMBL/GenBank/DDBJ databases">
        <title>Draft genome sequence of filamentous cyanobacterium Calothrix elsteri CCALA 953.</title>
        <authorList>
            <person name="Gagunashvili A.N."/>
            <person name="Elster J."/>
            <person name="Andresson O.S."/>
        </authorList>
    </citation>
    <scope>NUCLEOTIDE SEQUENCE [LARGE SCALE GENOMIC DNA]</scope>
    <source>
        <strain evidence="2 3">CCALA 953</strain>
    </source>
</reference>
<feature type="domain" description="PIN" evidence="1">
    <location>
        <begin position="4"/>
        <end position="116"/>
    </location>
</feature>
<dbReference type="Pfam" id="PF01850">
    <property type="entry name" value="PIN"/>
    <property type="match status" value="1"/>
</dbReference>
<dbReference type="SUPFAM" id="SSF88723">
    <property type="entry name" value="PIN domain-like"/>
    <property type="match status" value="1"/>
</dbReference>
<dbReference type="EMBL" id="NTFS01000114">
    <property type="protein sequence ID" value="PAX54541.1"/>
    <property type="molecule type" value="Genomic_DNA"/>
</dbReference>
<evidence type="ECO:0000313" key="3">
    <source>
        <dbReference type="Proteomes" id="UP000218238"/>
    </source>
</evidence>
<dbReference type="OrthoDB" id="286092at2"/>
<evidence type="ECO:0000313" key="2">
    <source>
        <dbReference type="EMBL" id="PAX54541.1"/>
    </source>
</evidence>